<sequence>MASFLIVADDAEQGPAGFDSTINALLLLGSCNQAKLSFPHGAIEIEVTGSFASVQPQRRGRGSTRGGASTWWPAGFQWLLQAHISTSREVDMLTRSPVLVLSCPCHASSGPCSSPTEAVQFMQEHSAHSAPWAEQLAQPQQLSQQLAQEMAQVQQHQQEALALPIQRTAALLCLEAAHHVLRTRLASNAQLRQLAREVLQHPVMWHVSSCYRPAPVRKPPALRSPHLMWLAVGAPPYNQSAPLLPASVRHYSLEACALVCCMRACNLLPQQPSELQVSAAVVQLLLQLCEGGSAAGANKAEQWRRELAELSDGQRPFVEALLQLRHLKLAHIVAAAADPSFNQQLNFCVLCGQAQSVVPRDPLLHCKSCCQSFHVSCSLDEGVAPKLYSMQAYPAARAGTCLGCQHFPLRATAAGGGLPWNLALEQEEEEAQQQQQQQQQQPRAPRRSSSQVALAARAEAALAQPPPTFSAKDLAAAPVELPAAAVTGSGMLRAASPVMPVMPYISLGHTGVGADIAAAAAASAAAMQQYRSASGPAGGSAGLGGHGSAMGADADADADAHAAALCMAAAALVCSDAGITDSGGTPAAGGSSEPDDDETDGGAGSRSSRDDGVDDATPATDSSEQQQQQLLQTPWDAAAAVRLPPAGTAAGAPGFGMGRKAKAKMAAAAGAAAASSGQPAKSAKGSVRACVPLPGMAAPPAADVQQVRQQVLERVTARGMTLASLTCRTLLRHALLPEGLRIDFVGSKGRFSVVGCTPPGAHGAEQQLQCTVPGCARLFGTWQAAEVHARPNQSSRRHSTEEMRLTGSNVSVKELVRLVQSSKQPRQQQQQQHQPQVHTLPLSGPFATAAARPPPVQVAEQQHAAPLPSPDYQPQFPYYNFGVRFGSYGAQQQQQQQQQPRSKRLPPSPAQPAEDDAAFALQLLSSAAAKRESPQQQRPGPAAGGDLGRLPFPGVGGRAAALAGSKRWLEVGEAVLPDYSSDVSVTSTAAAAQRAGAAGKQHKRQRLEAGELLQLGRDYAPQQDQQQQPAGQAAQQQDDKNALLQQVLQSLEKVKVQGGVVSPLVVALRVMAADERIQPHLVQAITSGDVRLLQQQLDFWSPETQRSGGAQPSKRHWEYDALEQRGVAQLVQAVCRLGSQEQGPQQAVVVQLCLDSVASAFCLPDPAAAAQQQQQQQQQQRELRGKCQELVQAMLQLAQASLEDSSASHLNLSTAMLAAAGAAVVAAAGPAALQRLEQLRSICEHMRYLAGSVGEALWGALWGLARARAGRESASGSWEWQPAGLTALQQLLLLVRAAPAGWQAALCLPCSSAAQQQAGSGKSSSLMHVLFAALHRSFQLRQQVAVHKLQRQKQQQGQAQPQVEADESEELAEREQAEAVLLPAFEDALTAASEWLASSSGSEPPCAVHELLVCQSLMMQQALRALLLPDAQLRNVLAFVGCGLPESLADSASHHMTAARQLFAAAAGQAGDQARQQVLGCHASQGGAGQCQCEVHRAAFDCQLLGELLETTVSHVVRPWRQQDFEPRARPL</sequence>
<feature type="region of interest" description="Disordered" evidence="1">
    <location>
        <begin position="929"/>
        <end position="950"/>
    </location>
</feature>
<feature type="compositionally biased region" description="Low complexity" evidence="1">
    <location>
        <begin position="819"/>
        <end position="838"/>
    </location>
</feature>
<feature type="region of interest" description="Disordered" evidence="1">
    <location>
        <begin position="1351"/>
        <end position="1370"/>
    </location>
</feature>
<reference evidence="2 3" key="1">
    <citation type="submission" date="2023-05" db="EMBL/GenBank/DDBJ databases">
        <title>A 100% complete, gapless, phased diploid assembly of the Scenedesmus obliquus UTEX 3031 genome.</title>
        <authorList>
            <person name="Biondi T.C."/>
            <person name="Hanschen E.R."/>
            <person name="Kwon T."/>
            <person name="Eng W."/>
            <person name="Kruse C.P.S."/>
            <person name="Koehler S.I."/>
            <person name="Kunde Y."/>
            <person name="Gleasner C.D."/>
            <person name="You Mak K.T."/>
            <person name="Polle J."/>
            <person name="Hovde B.T."/>
            <person name="Starkenburg S.R."/>
        </authorList>
    </citation>
    <scope>NUCLEOTIDE SEQUENCE [LARGE SCALE GENOMIC DNA]</scope>
    <source>
        <strain evidence="2 3">DOE0152z</strain>
    </source>
</reference>
<dbReference type="InterPro" id="IPR051647">
    <property type="entry name" value="Mediator_comp_sub12"/>
</dbReference>
<dbReference type="EMBL" id="CP126208">
    <property type="protein sequence ID" value="WIA07915.1"/>
    <property type="molecule type" value="Genomic_DNA"/>
</dbReference>
<name>A0ABY8TG01_TETOB</name>
<dbReference type="PANTHER" id="PTHR46007">
    <property type="entry name" value="MEDIATOR OF RNA POLYMERASE II TRANSCRIPTION SUBUNIT 12"/>
    <property type="match status" value="1"/>
</dbReference>
<protein>
    <recommendedName>
        <fullName evidence="4">Zinc finger PHD-type domain-containing protein</fullName>
    </recommendedName>
</protein>
<keyword evidence="3" id="KW-1185">Reference proteome</keyword>
<evidence type="ECO:0000313" key="2">
    <source>
        <dbReference type="EMBL" id="WIA07915.1"/>
    </source>
</evidence>
<feature type="region of interest" description="Disordered" evidence="1">
    <location>
        <begin position="583"/>
        <end position="631"/>
    </location>
</feature>
<evidence type="ECO:0000256" key="1">
    <source>
        <dbReference type="SAM" id="MobiDB-lite"/>
    </source>
</evidence>
<organism evidence="2 3">
    <name type="scientific">Tetradesmus obliquus</name>
    <name type="common">Green alga</name>
    <name type="synonym">Acutodesmus obliquus</name>
    <dbReference type="NCBI Taxonomy" id="3088"/>
    <lineage>
        <taxon>Eukaryota</taxon>
        <taxon>Viridiplantae</taxon>
        <taxon>Chlorophyta</taxon>
        <taxon>core chlorophytes</taxon>
        <taxon>Chlorophyceae</taxon>
        <taxon>CS clade</taxon>
        <taxon>Sphaeropleales</taxon>
        <taxon>Scenedesmaceae</taxon>
        <taxon>Tetradesmus</taxon>
    </lineage>
</organism>
<dbReference type="Proteomes" id="UP001244341">
    <property type="component" value="Chromosome 1b"/>
</dbReference>
<feature type="region of interest" description="Disordered" evidence="1">
    <location>
        <begin position="788"/>
        <end position="807"/>
    </location>
</feature>
<feature type="region of interest" description="Disordered" evidence="1">
    <location>
        <begin position="427"/>
        <end position="457"/>
    </location>
</feature>
<dbReference type="PANTHER" id="PTHR46007:SF8">
    <property type="entry name" value="C2H2-TYPE DOMAIN-CONTAINING PROTEIN"/>
    <property type="match status" value="1"/>
</dbReference>
<proteinExistence type="predicted"/>
<feature type="region of interest" description="Disordered" evidence="1">
    <location>
        <begin position="819"/>
        <end position="873"/>
    </location>
</feature>
<feature type="compositionally biased region" description="Low complexity" evidence="1">
    <location>
        <begin position="1352"/>
        <end position="1362"/>
    </location>
</feature>
<gene>
    <name evidence="2" type="ORF">OEZ85_007394</name>
</gene>
<feature type="compositionally biased region" description="Low complexity" evidence="1">
    <location>
        <begin position="432"/>
        <end position="441"/>
    </location>
</feature>
<feature type="region of interest" description="Disordered" evidence="1">
    <location>
        <begin position="889"/>
        <end position="913"/>
    </location>
</feature>
<evidence type="ECO:0000313" key="3">
    <source>
        <dbReference type="Proteomes" id="UP001244341"/>
    </source>
</evidence>
<accession>A0ABY8TG01</accession>
<evidence type="ECO:0008006" key="4">
    <source>
        <dbReference type="Google" id="ProtNLM"/>
    </source>
</evidence>